<dbReference type="AlphaFoldDB" id="A0A3B1AYD5"/>
<gene>
    <name evidence="1" type="ORF">MNBD_GAMMA20-2105</name>
</gene>
<organism evidence="1">
    <name type="scientific">hydrothermal vent metagenome</name>
    <dbReference type="NCBI Taxonomy" id="652676"/>
    <lineage>
        <taxon>unclassified sequences</taxon>
        <taxon>metagenomes</taxon>
        <taxon>ecological metagenomes</taxon>
    </lineage>
</organism>
<name>A0A3B1AYD5_9ZZZZ</name>
<sequence length="333" mass="36876">GLIHQKFRNYTNLIVTGIKPTIEESVVLTAALMNSGESYTTKRAIFSEWARGQLTKGTYITEEISRSEQDGGSIGDLSENNVVRVKTENGIKLQNENPLERYGIKFKQFQITNIRYEEATEDLIKTKREALQQTIVAKIAAERAKQERLAAEEFGKKKVKIAEYEAMVKMKKAEVSAEEEKTVAIINAERKLAVAKITKQQDLGAANKKVELAKLDKAKATIASEKEVTMAKLNVQAAKHNKEAYILEGQGLGEQKRLIYEADGALQQKLDAYVKVMTVLSKELGKQKWVPDITMNGSGASGAADGNAAAGFMNLWMMKTTQDLGVEMIGNKK</sequence>
<reference evidence="1" key="1">
    <citation type="submission" date="2018-06" db="EMBL/GenBank/DDBJ databases">
        <authorList>
            <person name="Zhirakovskaya E."/>
        </authorList>
    </citation>
    <scope>NUCLEOTIDE SEQUENCE</scope>
</reference>
<protein>
    <submittedName>
        <fullName evidence="1">Uncharacterized protein</fullName>
    </submittedName>
</protein>
<accession>A0A3B1AYD5</accession>
<dbReference type="EMBL" id="UOFU01000373">
    <property type="protein sequence ID" value="VAX04278.1"/>
    <property type="molecule type" value="Genomic_DNA"/>
</dbReference>
<proteinExistence type="predicted"/>
<feature type="non-terminal residue" evidence="1">
    <location>
        <position position="1"/>
    </location>
</feature>
<evidence type="ECO:0000313" key="1">
    <source>
        <dbReference type="EMBL" id="VAX04278.1"/>
    </source>
</evidence>